<dbReference type="EMBL" id="MDTQ01000001">
    <property type="protein sequence ID" value="ODC02792.1"/>
    <property type="molecule type" value="Genomic_DNA"/>
</dbReference>
<organism evidence="2 3">
    <name type="scientific">Terasakiispira papahanaumokuakeensis</name>
    <dbReference type="NCBI Taxonomy" id="197479"/>
    <lineage>
        <taxon>Bacteria</taxon>
        <taxon>Pseudomonadati</taxon>
        <taxon>Pseudomonadota</taxon>
        <taxon>Gammaproteobacteria</taxon>
        <taxon>Oceanospirillales</taxon>
        <taxon>Terasakiispira</taxon>
    </lineage>
</organism>
<keyword evidence="3" id="KW-1185">Reference proteome</keyword>
<protein>
    <submittedName>
        <fullName evidence="2">Coiled coil domain-containing protein</fullName>
    </submittedName>
</protein>
<dbReference type="AlphaFoldDB" id="A0A1E2V7G2"/>
<evidence type="ECO:0000313" key="2">
    <source>
        <dbReference type="EMBL" id="ODC02792.1"/>
    </source>
</evidence>
<proteinExistence type="predicted"/>
<name>A0A1E2V7G2_9GAMM</name>
<reference evidence="2 3" key="1">
    <citation type="submission" date="2016-08" db="EMBL/GenBank/DDBJ databases">
        <authorList>
            <person name="Seilhamer J.J."/>
        </authorList>
    </citation>
    <scope>NUCLEOTIDE SEQUENCE [LARGE SCALE GENOMIC DNA]</scope>
    <source>
        <strain evidence="2 3">PH27A</strain>
    </source>
</reference>
<sequence length="95" mass="10924">MSSKSAYEQKLKAQLDEWNAEIEQLKAKAEQASADAQLEYYRKIEELRERQQEANSKLLEMKDASGQAWEDLKLGAEAAWEALSTSIKSARERFK</sequence>
<evidence type="ECO:0000313" key="3">
    <source>
        <dbReference type="Proteomes" id="UP000094291"/>
    </source>
</evidence>
<evidence type="ECO:0000256" key="1">
    <source>
        <dbReference type="SAM" id="Coils"/>
    </source>
</evidence>
<dbReference type="Proteomes" id="UP000094291">
    <property type="component" value="Unassembled WGS sequence"/>
</dbReference>
<accession>A0A1E2V7G2</accession>
<dbReference type="RefSeq" id="WP_068997188.1">
    <property type="nucleotide sequence ID" value="NZ_MDTQ01000001.1"/>
</dbReference>
<gene>
    <name evidence="2" type="ORF">BFW38_03755</name>
</gene>
<keyword evidence="1" id="KW-0175">Coiled coil</keyword>
<feature type="coiled-coil region" evidence="1">
    <location>
        <begin position="8"/>
        <end position="64"/>
    </location>
</feature>
<dbReference type="OrthoDB" id="9813316at2"/>
<comment type="caution">
    <text evidence="2">The sequence shown here is derived from an EMBL/GenBank/DDBJ whole genome shotgun (WGS) entry which is preliminary data.</text>
</comment>